<dbReference type="GO" id="GO:0005921">
    <property type="term" value="C:gap junction"/>
    <property type="evidence" value="ECO:0007669"/>
    <property type="project" value="UniProtKB-SubCell"/>
</dbReference>
<dbReference type="PANTHER" id="PTHR11893">
    <property type="entry name" value="INNEXIN"/>
    <property type="match status" value="1"/>
</dbReference>
<gene>
    <name evidence="12" type="primary">inx</name>
    <name evidence="13" type="ORF">ASIM_LOCUS12487</name>
</gene>
<dbReference type="EMBL" id="UYRR01031196">
    <property type="protein sequence ID" value="VDK47470.1"/>
    <property type="molecule type" value="Genomic_DNA"/>
</dbReference>
<evidence type="ECO:0000256" key="5">
    <source>
        <dbReference type="ARBA" id="ARBA00022692"/>
    </source>
</evidence>
<name>A0A0M3JXE9_ANISI</name>
<comment type="similarity">
    <text evidence="12">Belongs to the pannexin family.</text>
</comment>
<protein>
    <recommendedName>
        <fullName evidence="12">Innexin</fullName>
    </recommendedName>
</protein>
<keyword evidence="7" id="KW-0965">Cell junction</keyword>
<evidence type="ECO:0000313" key="13">
    <source>
        <dbReference type="EMBL" id="VDK47470.1"/>
    </source>
</evidence>
<keyword evidence="8 12" id="KW-1133">Transmembrane helix</keyword>
<dbReference type="PRINTS" id="PR01262">
    <property type="entry name" value="INNEXIN"/>
</dbReference>
<dbReference type="Proteomes" id="UP000267096">
    <property type="component" value="Unassembled WGS sequence"/>
</dbReference>
<dbReference type="GO" id="GO:0005243">
    <property type="term" value="F:gap junction channel activity"/>
    <property type="evidence" value="ECO:0007669"/>
    <property type="project" value="TreeGrafter"/>
</dbReference>
<evidence type="ECO:0000313" key="14">
    <source>
        <dbReference type="Proteomes" id="UP000267096"/>
    </source>
</evidence>
<reference evidence="13 14" key="2">
    <citation type="submission" date="2018-11" db="EMBL/GenBank/DDBJ databases">
        <authorList>
            <consortium name="Pathogen Informatics"/>
        </authorList>
    </citation>
    <scope>NUCLEOTIDE SEQUENCE [LARGE SCALE GENOMIC DNA]</scope>
</reference>
<evidence type="ECO:0000256" key="11">
    <source>
        <dbReference type="ARBA" id="ARBA00023303"/>
    </source>
</evidence>
<keyword evidence="11 12" id="KW-0407">Ion channel</keyword>
<organism evidence="15">
    <name type="scientific">Anisakis simplex</name>
    <name type="common">Herring worm</name>
    <dbReference type="NCBI Taxonomy" id="6269"/>
    <lineage>
        <taxon>Eukaryota</taxon>
        <taxon>Metazoa</taxon>
        <taxon>Ecdysozoa</taxon>
        <taxon>Nematoda</taxon>
        <taxon>Chromadorea</taxon>
        <taxon>Rhabditida</taxon>
        <taxon>Spirurina</taxon>
        <taxon>Ascaridomorpha</taxon>
        <taxon>Ascaridoidea</taxon>
        <taxon>Anisakidae</taxon>
        <taxon>Anisakis</taxon>
        <taxon>Anisakis simplex complex</taxon>
    </lineage>
</organism>
<evidence type="ECO:0000256" key="3">
    <source>
        <dbReference type="ARBA" id="ARBA00022448"/>
    </source>
</evidence>
<dbReference type="GO" id="GO:0034220">
    <property type="term" value="P:monoatomic ion transmembrane transport"/>
    <property type="evidence" value="ECO:0007669"/>
    <property type="project" value="UniProtKB-KW"/>
</dbReference>
<keyword evidence="3 12" id="KW-0813">Transport</keyword>
<evidence type="ECO:0000256" key="12">
    <source>
        <dbReference type="RuleBase" id="RU010713"/>
    </source>
</evidence>
<dbReference type="PANTHER" id="PTHR11893:SF36">
    <property type="entry name" value="INNEXIN-5"/>
    <property type="match status" value="1"/>
</dbReference>
<feature type="transmembrane region" description="Helical" evidence="12">
    <location>
        <begin position="203"/>
        <end position="222"/>
    </location>
</feature>
<keyword evidence="5 12" id="KW-0812">Transmembrane</keyword>
<proteinExistence type="inferred from homology"/>
<dbReference type="InterPro" id="IPR000990">
    <property type="entry name" value="Innexin"/>
</dbReference>
<sequence>MIGVIVPYLSKIRRSYQSNDLIDRLSYEYTAMIITLAAFTLAATQYVGNPIQCWVPAQFTGAWEKYTETYCFIKGSYFLPLDDDIPYEFNQREDAMDFLIDYLKLFKIVPDGSDSIDTLNHYYTAMLLMISGISMSAMIYVAHPIQCWVPAEFQPQVDWEHYAEMYCFTNGFYFRVEDCYLDKNNSERICVEDRQVHIGYYQWLPLIAVLQAFMFAAPLYFWRVNSSKTGINVKGVLNSAASVKKKFDRGSRIAQVHIAADHLQEALDMQRELKGIHSFASFAPFREPQYHRGFDCLRFGKRNGVYLVALYLFTKLLYVLNVLMQFVILNAFLGPQYTFWGAGILSDIWNGKEWNESGHFPRVTMCDFDVRVMGNIHRWTVQCVLMINMFNEKIYIFLWWWFVLVGILTIISFFYYVIALTVATNQRQFVTRYLRCTGAISKQSNSRNDDHLNSFINKFLRPDGVFLLRLIESNGGDLLVGEVVSALFNRYRARMEDHLDTLPVTESPNSSASIHHN</sequence>
<evidence type="ECO:0000256" key="4">
    <source>
        <dbReference type="ARBA" id="ARBA00022475"/>
    </source>
</evidence>
<dbReference type="WBParaSite" id="ASIM_0001302101-mRNA-1">
    <property type="protein sequence ID" value="ASIM_0001302101-mRNA-1"/>
    <property type="gene ID" value="ASIM_0001302101"/>
</dbReference>
<evidence type="ECO:0000256" key="6">
    <source>
        <dbReference type="ARBA" id="ARBA00022868"/>
    </source>
</evidence>
<accession>A0A0M3JXE9</accession>
<reference evidence="15" key="1">
    <citation type="submission" date="2017-02" db="UniProtKB">
        <authorList>
            <consortium name="WormBaseParasite"/>
        </authorList>
    </citation>
    <scope>IDENTIFICATION</scope>
</reference>
<evidence type="ECO:0000256" key="1">
    <source>
        <dbReference type="ARBA" id="ARBA00004610"/>
    </source>
</evidence>
<keyword evidence="6" id="KW-0303">Gap junction</keyword>
<feature type="transmembrane region" description="Helical" evidence="12">
    <location>
        <begin position="122"/>
        <end position="142"/>
    </location>
</feature>
<comment type="function">
    <text evidence="12">Structural component of the gap junctions.</text>
</comment>
<keyword evidence="14" id="KW-1185">Reference proteome</keyword>
<evidence type="ECO:0000256" key="2">
    <source>
        <dbReference type="ARBA" id="ARBA00004651"/>
    </source>
</evidence>
<keyword evidence="10 12" id="KW-0472">Membrane</keyword>
<evidence type="ECO:0000256" key="10">
    <source>
        <dbReference type="ARBA" id="ARBA00023136"/>
    </source>
</evidence>
<dbReference type="OrthoDB" id="5867527at2759"/>
<feature type="transmembrane region" description="Helical" evidence="12">
    <location>
        <begin position="308"/>
        <end position="333"/>
    </location>
</feature>
<evidence type="ECO:0000313" key="15">
    <source>
        <dbReference type="WBParaSite" id="ASIM_0001302101-mRNA-1"/>
    </source>
</evidence>
<evidence type="ECO:0000256" key="8">
    <source>
        <dbReference type="ARBA" id="ARBA00022989"/>
    </source>
</evidence>
<keyword evidence="4" id="KW-1003">Cell membrane</keyword>
<comment type="subcellular location">
    <subcellularLocation>
        <location evidence="1">Cell junction</location>
        <location evidence="1">Gap junction</location>
    </subcellularLocation>
    <subcellularLocation>
        <location evidence="2 12">Cell membrane</location>
        <topology evidence="2 12">Multi-pass membrane protein</topology>
    </subcellularLocation>
</comment>
<dbReference type="GO" id="GO:0005886">
    <property type="term" value="C:plasma membrane"/>
    <property type="evidence" value="ECO:0007669"/>
    <property type="project" value="UniProtKB-SubCell"/>
</dbReference>
<feature type="transmembrane region" description="Helical" evidence="12">
    <location>
        <begin position="394"/>
        <end position="418"/>
    </location>
</feature>
<evidence type="ECO:0000256" key="7">
    <source>
        <dbReference type="ARBA" id="ARBA00022949"/>
    </source>
</evidence>
<dbReference type="AlphaFoldDB" id="A0A0M3JXE9"/>
<evidence type="ECO:0000256" key="9">
    <source>
        <dbReference type="ARBA" id="ARBA00023065"/>
    </source>
</evidence>
<dbReference type="Pfam" id="PF00876">
    <property type="entry name" value="Innexin"/>
    <property type="match status" value="2"/>
</dbReference>
<dbReference type="PROSITE" id="PS51013">
    <property type="entry name" value="PANNEXIN"/>
    <property type="match status" value="1"/>
</dbReference>
<keyword evidence="9 12" id="KW-0406">Ion transport</keyword>